<dbReference type="GO" id="GO:0006886">
    <property type="term" value="P:intracellular protein transport"/>
    <property type="evidence" value="ECO:0007669"/>
    <property type="project" value="InterPro"/>
</dbReference>
<evidence type="ECO:0000256" key="13">
    <source>
        <dbReference type="SAM" id="MobiDB-lite"/>
    </source>
</evidence>
<feature type="domain" description="Coatomer gamma subunit appendage Ig-like subdomain" evidence="15">
    <location>
        <begin position="611"/>
        <end position="756"/>
    </location>
</feature>
<evidence type="ECO:0000256" key="9">
    <source>
        <dbReference type="ARBA" id="ARBA00023136"/>
    </source>
</evidence>
<reference evidence="16" key="3">
    <citation type="submission" date="2025-09" db="UniProtKB">
        <authorList>
            <consortium name="Ensembl"/>
        </authorList>
    </citation>
    <scope>IDENTIFICATION</scope>
</reference>
<keyword evidence="7 12" id="KW-0653">Protein transport</keyword>
<dbReference type="InterPro" id="IPR016024">
    <property type="entry name" value="ARM-type_fold"/>
</dbReference>
<evidence type="ECO:0000256" key="7">
    <source>
        <dbReference type="ARBA" id="ARBA00022927"/>
    </source>
</evidence>
<feature type="compositionally biased region" description="Basic and acidic residues" evidence="13">
    <location>
        <begin position="1"/>
        <end position="11"/>
    </location>
</feature>
<dbReference type="Gene3D" id="2.60.40.1480">
    <property type="entry name" value="Coatomer, gamma subunit, appendage domain"/>
    <property type="match status" value="1"/>
</dbReference>
<dbReference type="Pfam" id="PF01602">
    <property type="entry name" value="Adaptin_N"/>
    <property type="match status" value="1"/>
</dbReference>
<dbReference type="OMA" id="DFIEDCE"/>
<keyword evidence="6 12" id="KW-0931">ER-Golgi transport</keyword>
<evidence type="ECO:0000256" key="12">
    <source>
        <dbReference type="PIRNR" id="PIRNR037093"/>
    </source>
</evidence>
<keyword evidence="10 12" id="KW-0968">Cytoplasmic vesicle</keyword>
<comment type="similarity">
    <text evidence="2 12">Belongs to the COPG family.</text>
</comment>
<comment type="function">
    <text evidence="12">The coatomer is a cytosolic protein complex that binds to dilysine motifs and reversibly associates with Golgi non-clathrin-coated vesicles, which further mediate biosynthetic protein transport from the ER, via the Golgi up to the trans Golgi network. Coatomer complex is required for budding from Golgi membranes, and is essential for the retrograde Golgi-to-ER transport of dilysine-tagged proteins.</text>
</comment>
<dbReference type="InterPro" id="IPR037067">
    <property type="entry name" value="Coatomer_gsu_app_sf"/>
</dbReference>
<dbReference type="AlphaFoldDB" id="A0A8I5N7E0"/>
<organism evidence="16 17">
    <name type="scientific">Papio anubis</name>
    <name type="common">Olive baboon</name>
    <dbReference type="NCBI Taxonomy" id="9555"/>
    <lineage>
        <taxon>Eukaryota</taxon>
        <taxon>Metazoa</taxon>
        <taxon>Chordata</taxon>
        <taxon>Craniata</taxon>
        <taxon>Vertebrata</taxon>
        <taxon>Euteleostomi</taxon>
        <taxon>Mammalia</taxon>
        <taxon>Eutheria</taxon>
        <taxon>Euarchontoglires</taxon>
        <taxon>Primates</taxon>
        <taxon>Haplorrhini</taxon>
        <taxon>Catarrhini</taxon>
        <taxon>Cercopithecidae</taxon>
        <taxon>Cercopithecinae</taxon>
        <taxon>Papio</taxon>
    </lineage>
</organism>
<accession>A0A8I5N7E0</accession>
<dbReference type="GO" id="GO:0000139">
    <property type="term" value="C:Golgi membrane"/>
    <property type="evidence" value="ECO:0007669"/>
    <property type="project" value="UniProtKB-SubCell"/>
</dbReference>
<dbReference type="GO" id="GO:0005783">
    <property type="term" value="C:endoplasmic reticulum"/>
    <property type="evidence" value="ECO:0007669"/>
    <property type="project" value="TreeGrafter"/>
</dbReference>
<name>A0A8I5N7E0_PAPAN</name>
<dbReference type="GO" id="GO:0009306">
    <property type="term" value="P:protein secretion"/>
    <property type="evidence" value="ECO:0007669"/>
    <property type="project" value="TreeGrafter"/>
</dbReference>
<evidence type="ECO:0000256" key="4">
    <source>
        <dbReference type="ARBA" id="ARBA00022490"/>
    </source>
</evidence>
<dbReference type="GO" id="GO:0005198">
    <property type="term" value="F:structural molecule activity"/>
    <property type="evidence" value="ECO:0007669"/>
    <property type="project" value="InterPro"/>
</dbReference>
<dbReference type="GeneTree" id="ENSGT00390000016313"/>
<dbReference type="Pfam" id="PF08752">
    <property type="entry name" value="COP-gamma_platf"/>
    <property type="match status" value="1"/>
</dbReference>
<evidence type="ECO:0000313" key="17">
    <source>
        <dbReference type="Proteomes" id="UP000028761"/>
    </source>
</evidence>
<dbReference type="Gene3D" id="3.30.310.10">
    <property type="entry name" value="TATA-Binding Protein"/>
    <property type="match status" value="1"/>
</dbReference>
<evidence type="ECO:0000256" key="8">
    <source>
        <dbReference type="ARBA" id="ARBA00023034"/>
    </source>
</evidence>
<evidence type="ECO:0000256" key="10">
    <source>
        <dbReference type="ARBA" id="ARBA00023329"/>
    </source>
</evidence>
<comment type="subcellular location">
    <subcellularLocation>
        <location evidence="12">Cytoplasm</location>
    </subcellularLocation>
    <subcellularLocation>
        <location evidence="1 12">Golgi apparatus membrane</location>
        <topology evidence="1 12">Peripheral membrane protein</topology>
        <orientation evidence="1 12">Cytoplasmic side</orientation>
    </subcellularLocation>
    <subcellularLocation>
        <location evidence="12">Cytoplasmic vesicle</location>
        <location evidence="12">COPI-coated vesicle membrane</location>
        <topology evidence="12">Peripheral membrane protein</topology>
        <orientation evidence="12">Cytoplasmic side</orientation>
    </subcellularLocation>
</comment>
<dbReference type="SUPFAM" id="SSF48371">
    <property type="entry name" value="ARM repeat"/>
    <property type="match status" value="1"/>
</dbReference>
<feature type="region of interest" description="Disordered" evidence="13">
    <location>
        <begin position="1"/>
        <end position="21"/>
    </location>
</feature>
<dbReference type="GO" id="GO:0006888">
    <property type="term" value="P:endoplasmic reticulum to Golgi vesicle-mediated transport"/>
    <property type="evidence" value="ECO:0007669"/>
    <property type="project" value="TreeGrafter"/>
</dbReference>
<feature type="domain" description="Clathrin/coatomer adaptor adaptin-like N-terminal" evidence="14">
    <location>
        <begin position="24"/>
        <end position="538"/>
    </location>
</feature>
<evidence type="ECO:0000256" key="11">
    <source>
        <dbReference type="ARBA" id="ARBA00064987"/>
    </source>
</evidence>
<dbReference type="InterPro" id="IPR013040">
    <property type="entry name" value="Coatomer_gsu_app_Ig-like_dom"/>
</dbReference>
<dbReference type="InterPro" id="IPR011989">
    <property type="entry name" value="ARM-like"/>
</dbReference>
<dbReference type="Gene3D" id="1.25.10.10">
    <property type="entry name" value="Leucine-rich Repeat Variant"/>
    <property type="match status" value="2"/>
</dbReference>
<evidence type="ECO:0000256" key="2">
    <source>
        <dbReference type="ARBA" id="ARBA00010720"/>
    </source>
</evidence>
<evidence type="ECO:0000259" key="14">
    <source>
        <dbReference type="Pfam" id="PF01602"/>
    </source>
</evidence>
<proteinExistence type="inferred from homology"/>
<sequence length="942" mass="106494">MIKKFDKKDEESGSGSNPFQHLEKSAVLQEARIFNETPINPRRCLHILTKILYLLNQGEHFGTTEATEAFFAMTRLFQSNDQTLRRMCYLTIKEMATISEDVIIVTSSLTKDMTGKEDVYRGPAIRALCRITDGTMLQAIERYMKQAIVDKVSSVSSSALVSSLHMMKISYDVVKRWINEAQEAASSDNIMVQYHALGVLYHLRKNDRLAVSKMLNKFTKSGLKSQFAYCMLIRIASRLLKETEDGHESPLFDFIESCLRNKHEMVIYEAASAIIHLPNCTARELAPAVSVLQLFCSSPKPALRYAAVRTLNKVAMKHPSAVTACNLDLENLITDSNRSIATLAITTLLKTGSESSVDRLMKQISSFVSEISDEFKVVVVQAISALCQKYPRKHSVMMTFLSNMLRDDGGFEYKRAIVDCIISIVEENPESKEAGLAHLCEFIEDCEHTVLATKILHLLGKEGPRTPVPSKYIRFIFNRVVLENEAVRAAAVSALAKFGAQNESLLPSILVLLQRCMMDTDDEVRDRATFYLNVLQQRQMALNATYIFNGLTVSVPGMEKALHQYTLEPSEKPFDMKSIPLAMAPVFEQKAEITFVATKPEKLAPSRQDIFQEQLAAIPEFLNIGPLFKSSEPVQLTEAETEYFVRCIKHMFTNHIVFQFDCTNTLNDQLLEKVTVQMEPSDSYEVLCCIPAPSLPYNQPGICYTLVRLPDDDPTAVAGTFSCTMKFTVRDCDPNTGVPDEDGYDDEYVLEDLEVTVSDHIQKVLKPNFAAAWEEVGDTFEKEETFALSSTKTLEGETHFAISILPDSNITPNRYICYSRRTPCKKKKNFIKLLLKRPAPCLHHLTDQPFSSPSSLPLHITNSPFHPSSQHRLVQREIPVLYFPNTVSYIFSTQRLSTISSHFWACSHVRGPIKYLRTRIPIRSIWQVRSFHQIFLPFSCKA</sequence>
<evidence type="ECO:0000259" key="15">
    <source>
        <dbReference type="Pfam" id="PF08752"/>
    </source>
</evidence>
<evidence type="ECO:0000256" key="5">
    <source>
        <dbReference type="ARBA" id="ARBA00022737"/>
    </source>
</evidence>
<dbReference type="Ensembl" id="ENSPANT00000070688.1">
    <property type="protein sequence ID" value="ENSPANP00000048846.1"/>
    <property type="gene ID" value="ENSPANG00000005538.3"/>
</dbReference>
<dbReference type="PANTHER" id="PTHR10261">
    <property type="entry name" value="COATOMER SUBUNIT GAMMA"/>
    <property type="match status" value="1"/>
</dbReference>
<dbReference type="InterPro" id="IPR012295">
    <property type="entry name" value="TBP_dom_sf"/>
</dbReference>
<dbReference type="Proteomes" id="UP000028761">
    <property type="component" value="Chromosome 4"/>
</dbReference>
<evidence type="ECO:0000256" key="1">
    <source>
        <dbReference type="ARBA" id="ARBA00004255"/>
    </source>
</evidence>
<evidence type="ECO:0000313" key="16">
    <source>
        <dbReference type="Ensembl" id="ENSPANP00000048846.1"/>
    </source>
</evidence>
<dbReference type="GO" id="GO:0072384">
    <property type="term" value="P:organelle transport along microtubule"/>
    <property type="evidence" value="ECO:0007669"/>
    <property type="project" value="TreeGrafter"/>
</dbReference>
<protein>
    <recommendedName>
        <fullName evidence="12">Coatomer subunit gamma</fullName>
    </recommendedName>
</protein>
<comment type="subunit">
    <text evidence="11">Oligomeric complex. Binds to CDC42. Interacts with JAGN1. Interacts with TMED10 (via cytoplasmic domain).</text>
</comment>
<keyword evidence="8 12" id="KW-0333">Golgi apparatus</keyword>
<dbReference type="InterPro" id="IPR009028">
    <property type="entry name" value="Coatomer/calthrin_app_sub_C"/>
</dbReference>
<keyword evidence="9 12" id="KW-0472">Membrane</keyword>
<dbReference type="GO" id="GO:0030126">
    <property type="term" value="C:COPI vesicle coat"/>
    <property type="evidence" value="ECO:0007669"/>
    <property type="project" value="Ensembl"/>
</dbReference>
<dbReference type="FunFam" id="2.60.40.1480:FF:000004">
    <property type="entry name" value="Coatomer subunit gamma"/>
    <property type="match status" value="1"/>
</dbReference>
<dbReference type="SUPFAM" id="SSF49348">
    <property type="entry name" value="Clathrin adaptor appendage domain"/>
    <property type="match status" value="1"/>
</dbReference>
<dbReference type="PANTHER" id="PTHR10261:SF4">
    <property type="entry name" value="COATOMER SUBUNIT GAMMA-2"/>
    <property type="match status" value="1"/>
</dbReference>
<keyword evidence="5" id="KW-0677">Repeat</keyword>
<dbReference type="GO" id="GO:0030426">
    <property type="term" value="C:growth cone"/>
    <property type="evidence" value="ECO:0007669"/>
    <property type="project" value="Ensembl"/>
</dbReference>
<dbReference type="InterPro" id="IPR017106">
    <property type="entry name" value="Coatomer_gsu"/>
</dbReference>
<reference evidence="16" key="2">
    <citation type="submission" date="2025-08" db="UniProtKB">
        <authorList>
            <consortium name="Ensembl"/>
        </authorList>
    </citation>
    <scope>IDENTIFICATION</scope>
</reference>
<dbReference type="PIRSF" id="PIRSF037093">
    <property type="entry name" value="Coatomer_gamma_subunit"/>
    <property type="match status" value="1"/>
</dbReference>
<dbReference type="InterPro" id="IPR002553">
    <property type="entry name" value="Clathrin/coatomer_adapt-like_N"/>
</dbReference>
<dbReference type="FunFam" id="1.25.10.10:FF:000038">
    <property type="entry name" value="Coatomer subunit gamma"/>
    <property type="match status" value="1"/>
</dbReference>
<evidence type="ECO:0000256" key="3">
    <source>
        <dbReference type="ARBA" id="ARBA00022448"/>
    </source>
</evidence>
<dbReference type="GO" id="GO:0006891">
    <property type="term" value="P:intra-Golgi vesicle-mediated transport"/>
    <property type="evidence" value="ECO:0007669"/>
    <property type="project" value="Ensembl"/>
</dbReference>
<keyword evidence="17" id="KW-1185">Reference proteome</keyword>
<gene>
    <name evidence="16" type="primary">COPG2</name>
</gene>
<dbReference type="FunFam" id="1.25.10.10:FF:000071">
    <property type="entry name" value="Coatomer subunit gamma"/>
    <property type="match status" value="1"/>
</dbReference>
<keyword evidence="4 12" id="KW-0963">Cytoplasm</keyword>
<dbReference type="InterPro" id="IPR013041">
    <property type="entry name" value="Clathrin_app_Ig-like_sf"/>
</dbReference>
<dbReference type="SUPFAM" id="SSF55711">
    <property type="entry name" value="Subdomain of clathrin and coatomer appendage domain"/>
    <property type="match status" value="1"/>
</dbReference>
<evidence type="ECO:0000256" key="6">
    <source>
        <dbReference type="ARBA" id="ARBA00022892"/>
    </source>
</evidence>
<reference evidence="16 17" key="1">
    <citation type="submission" date="2012-03" db="EMBL/GenBank/DDBJ databases">
        <title>Whole Genome Assembly of Papio anubis.</title>
        <authorList>
            <person name="Liu Y.L."/>
            <person name="Abraham K.A."/>
            <person name="Akbar H.A."/>
            <person name="Ali S.A."/>
            <person name="Anosike U.A."/>
            <person name="Aqrawi P.A."/>
            <person name="Arias F.A."/>
            <person name="Attaway T.A."/>
            <person name="Awwad R.A."/>
            <person name="Babu C.B."/>
            <person name="Bandaranaike D.B."/>
            <person name="Battles P.B."/>
            <person name="Bell A.B."/>
            <person name="Beltran B.B."/>
            <person name="Berhane-Mersha D.B."/>
            <person name="Bess C.B."/>
            <person name="Bickham C.B."/>
            <person name="Bolden T.B."/>
            <person name="Carter K.C."/>
            <person name="Chau D.C."/>
            <person name="Chavez A.C."/>
            <person name="Clerc-Blankenburg K.C."/>
            <person name="Coyle M.C."/>
            <person name="Dao M.D."/>
            <person name="Davila M.L.D."/>
            <person name="Davy-Carroll L.D."/>
            <person name="Denson S.D."/>
            <person name="Dinh H.D."/>
            <person name="Fernandez S.F."/>
            <person name="Fernando P.F."/>
            <person name="Forbes L.F."/>
            <person name="Francis C.F."/>
            <person name="Francisco L.F."/>
            <person name="Fu Q.F."/>
            <person name="Garcia-Iii R.G."/>
            <person name="Garrett T.G."/>
            <person name="Gross S.G."/>
            <person name="Gubbala S.G."/>
            <person name="Hirani K.H."/>
            <person name="Hogues M.H."/>
            <person name="Hollins B.H."/>
            <person name="Jackson L.J."/>
            <person name="Javaid M.J."/>
            <person name="Jhangiani S.J."/>
            <person name="Johnson A.J."/>
            <person name="Johnson B.J."/>
            <person name="Jones J.J."/>
            <person name="Joshi V.J."/>
            <person name="Kalu J.K."/>
            <person name="Khan N.K."/>
            <person name="Korchina V.K."/>
            <person name="Kovar C.K."/>
            <person name="Lago L.L."/>
            <person name="Lara F.L."/>
            <person name="Le T.-K.L."/>
            <person name="Lee S.L."/>
            <person name="Legall-Iii F.L."/>
            <person name="Lemon S.L."/>
            <person name="Liu J.L."/>
            <person name="Liu Y.-S.L."/>
            <person name="Liyanage D.L."/>
            <person name="Lopez J.L."/>
            <person name="Lorensuhewa L.L."/>
            <person name="Mata R.M."/>
            <person name="Mathew T.M."/>
            <person name="Mercado C.M."/>
            <person name="Mercado I.M."/>
            <person name="Morales K.M."/>
            <person name="Morgan M.M."/>
            <person name="Munidasa M.M."/>
            <person name="Ngo D.N."/>
            <person name="Nguyen L.N."/>
            <person name="Nguyen T.N."/>
            <person name="Nguyen N.N."/>
            <person name="Obregon M.O."/>
            <person name="Okwuonu G.O."/>
            <person name="Ongeri F.O."/>
            <person name="Onwere C.O."/>
            <person name="Osifeso I.O."/>
            <person name="Parra A.P."/>
            <person name="Patil S.P."/>
            <person name="Perez A.P."/>
            <person name="Perez Y.P."/>
            <person name="Pham C.P."/>
            <person name="Pu L.-L.P."/>
            <person name="Puazo M.P."/>
            <person name="Quiroz J.Q."/>
            <person name="Rouhana J.R."/>
            <person name="Ruiz M.R."/>
            <person name="Ruiz S.-J.R."/>
            <person name="Saada N.S."/>
            <person name="Santibanez J.S."/>
            <person name="Scheel M.S."/>
            <person name="Schneider B.S."/>
            <person name="Simmons D.S."/>
            <person name="Sisson I.S."/>
            <person name="Tang L.-Y.T."/>
            <person name="Thornton R.T."/>
            <person name="Tisius J.T."/>
            <person name="Toledanes G.T."/>
            <person name="Trejos Z.T."/>
            <person name="Usmani K.U."/>
            <person name="Varghese R.V."/>
            <person name="Vattathil S.V."/>
            <person name="Vee V.V."/>
            <person name="Walker D.W."/>
            <person name="Weissenberger G.W."/>
            <person name="White C.W."/>
            <person name="Williams A.W."/>
            <person name="Woodworth J.W."/>
            <person name="Wright R.W."/>
            <person name="Zhu Y.Z."/>
            <person name="Han Y.H."/>
            <person name="Newsham I.N."/>
            <person name="Nazareth L.N."/>
            <person name="Worley K.W."/>
            <person name="Muzny D.M."/>
            <person name="Rogers J.R."/>
            <person name="Gibbs R.G."/>
        </authorList>
    </citation>
    <scope>NUCLEOTIDE SEQUENCE [LARGE SCALE GENOMIC DNA]</scope>
</reference>
<dbReference type="GO" id="GO:0005793">
    <property type="term" value="C:endoplasmic reticulum-Golgi intermediate compartment"/>
    <property type="evidence" value="ECO:0007669"/>
    <property type="project" value="TreeGrafter"/>
</dbReference>
<keyword evidence="3 12" id="KW-0813">Transport</keyword>